<proteinExistence type="predicted"/>
<dbReference type="Proteomes" id="UP000024329">
    <property type="component" value="Unassembled WGS sequence"/>
</dbReference>
<protein>
    <submittedName>
        <fullName evidence="1">Uncharacterized protein</fullName>
    </submittedName>
</protein>
<reference evidence="1 2" key="1">
    <citation type="submission" date="2014-03" db="EMBL/GenBank/DDBJ databases">
        <title>Whole genome sequence of Novosphingobium resinovorum KF1.</title>
        <authorList>
            <person name="Gan H.M."/>
            <person name="Gan H.Y."/>
            <person name="Chew T.H."/>
            <person name="Savka M.A."/>
        </authorList>
    </citation>
    <scope>NUCLEOTIDE SEQUENCE [LARGE SCALE GENOMIC DNA]</scope>
    <source>
        <strain evidence="1 2">KF1</strain>
    </source>
</reference>
<sequence>MNGAPSLGGFDTLSLSGIGKSTFPPLTLSVSKGQAQPFATLPQTAA</sequence>
<gene>
    <name evidence="1" type="ORF">BV97_03599</name>
</gene>
<evidence type="ECO:0000313" key="1">
    <source>
        <dbReference type="EMBL" id="EZP80185.1"/>
    </source>
</evidence>
<dbReference type="EMBL" id="JFYZ01000018">
    <property type="protein sequence ID" value="EZP80185.1"/>
    <property type="molecule type" value="Genomic_DNA"/>
</dbReference>
<dbReference type="PATRIC" id="fig|158500.4.peg.3673"/>
<comment type="caution">
    <text evidence="1">The sequence shown here is derived from an EMBL/GenBank/DDBJ whole genome shotgun (WGS) entry which is preliminary data.</text>
</comment>
<name>A0A031JTB9_9SPHN</name>
<organism evidence="1 2">
    <name type="scientific">Novosphingobium resinovorum</name>
    <dbReference type="NCBI Taxonomy" id="158500"/>
    <lineage>
        <taxon>Bacteria</taxon>
        <taxon>Pseudomonadati</taxon>
        <taxon>Pseudomonadota</taxon>
        <taxon>Alphaproteobacteria</taxon>
        <taxon>Sphingomonadales</taxon>
        <taxon>Sphingomonadaceae</taxon>
        <taxon>Novosphingobium</taxon>
    </lineage>
</organism>
<accession>A0A031JTB9</accession>
<dbReference type="AlphaFoldDB" id="A0A031JTB9"/>
<evidence type="ECO:0000313" key="2">
    <source>
        <dbReference type="Proteomes" id="UP000024329"/>
    </source>
</evidence>